<keyword evidence="1" id="KW-0732">Signal</keyword>
<organism evidence="2 3">
    <name type="scientific">Trichinella nelsoni</name>
    <dbReference type="NCBI Taxonomy" id="6336"/>
    <lineage>
        <taxon>Eukaryota</taxon>
        <taxon>Metazoa</taxon>
        <taxon>Ecdysozoa</taxon>
        <taxon>Nematoda</taxon>
        <taxon>Enoplea</taxon>
        <taxon>Dorylaimia</taxon>
        <taxon>Trichinellida</taxon>
        <taxon>Trichinellidae</taxon>
        <taxon>Trichinella</taxon>
    </lineage>
</organism>
<feature type="signal peptide" evidence="1">
    <location>
        <begin position="1"/>
        <end position="18"/>
    </location>
</feature>
<dbReference type="Proteomes" id="UP000054630">
    <property type="component" value="Unassembled WGS sequence"/>
</dbReference>
<evidence type="ECO:0000313" key="2">
    <source>
        <dbReference type="EMBL" id="KRX16656.1"/>
    </source>
</evidence>
<dbReference type="EMBL" id="JYDL01000102">
    <property type="protein sequence ID" value="KRX16656.1"/>
    <property type="molecule type" value="Genomic_DNA"/>
</dbReference>
<sequence length="120" mass="13906">MLLIKHLVCIRLFCSLQCYQSGLWSTIQNQPLNKYRIAPPSAPHHFFPYFAIIFTPISNIVQYLERVKSNHLPVDIPTVKGKWPYRYVFDLPLRYVKAIENGFAMQCATIAVEGATYRSK</sequence>
<evidence type="ECO:0000313" key="3">
    <source>
        <dbReference type="Proteomes" id="UP000054630"/>
    </source>
</evidence>
<name>A0A0V0RQ68_9BILA</name>
<accession>A0A0V0RQ68</accession>
<protein>
    <submittedName>
        <fullName evidence="2">Uncharacterized protein</fullName>
    </submittedName>
</protein>
<feature type="chain" id="PRO_5006868121" evidence="1">
    <location>
        <begin position="19"/>
        <end position="120"/>
    </location>
</feature>
<gene>
    <name evidence="2" type="ORF">T07_6808</name>
</gene>
<keyword evidence="3" id="KW-1185">Reference proteome</keyword>
<evidence type="ECO:0000256" key="1">
    <source>
        <dbReference type="SAM" id="SignalP"/>
    </source>
</evidence>
<reference evidence="2 3" key="1">
    <citation type="submission" date="2015-01" db="EMBL/GenBank/DDBJ databases">
        <title>Evolution of Trichinella species and genotypes.</title>
        <authorList>
            <person name="Korhonen P.K."/>
            <person name="Edoardo P."/>
            <person name="Giuseppe L.R."/>
            <person name="Gasser R.B."/>
        </authorList>
    </citation>
    <scope>NUCLEOTIDE SEQUENCE [LARGE SCALE GENOMIC DNA]</scope>
    <source>
        <strain evidence="2">ISS37</strain>
    </source>
</reference>
<proteinExistence type="predicted"/>
<dbReference type="AlphaFoldDB" id="A0A0V0RQ68"/>
<comment type="caution">
    <text evidence="2">The sequence shown here is derived from an EMBL/GenBank/DDBJ whole genome shotgun (WGS) entry which is preliminary data.</text>
</comment>